<dbReference type="Gene3D" id="2.60.40.10">
    <property type="entry name" value="Immunoglobulins"/>
    <property type="match status" value="1"/>
</dbReference>
<dbReference type="SUPFAM" id="SSF49785">
    <property type="entry name" value="Galactose-binding domain-like"/>
    <property type="match status" value="2"/>
</dbReference>
<evidence type="ECO:0000256" key="1">
    <source>
        <dbReference type="ARBA" id="ARBA00022729"/>
    </source>
</evidence>
<comment type="caution">
    <text evidence="2">The sequence shown here is derived from an EMBL/GenBank/DDBJ whole genome shotgun (WGS) entry which is preliminary data.</text>
</comment>
<keyword evidence="3" id="KW-1185">Reference proteome</keyword>
<dbReference type="Pfam" id="PF13620">
    <property type="entry name" value="CarboxypepD_reg"/>
    <property type="match status" value="2"/>
</dbReference>
<protein>
    <submittedName>
        <fullName evidence="2">Uncharacterized protein</fullName>
    </submittedName>
</protein>
<dbReference type="EMBL" id="WHJC01000125">
    <property type="protein sequence ID" value="MPQ43935.1"/>
    <property type="molecule type" value="Genomic_DNA"/>
</dbReference>
<dbReference type="Proteomes" id="UP000430345">
    <property type="component" value="Unassembled WGS sequence"/>
</dbReference>
<name>A0A6I1MKK7_9CLOT</name>
<dbReference type="InterPro" id="IPR013783">
    <property type="entry name" value="Ig-like_fold"/>
</dbReference>
<dbReference type="SUPFAM" id="SSF49464">
    <property type="entry name" value="Carboxypeptidase regulatory domain-like"/>
    <property type="match status" value="2"/>
</dbReference>
<dbReference type="PANTHER" id="PTHR23303">
    <property type="entry name" value="CARBOXYPEPTIDASE REGULATORY REGION-CONTAINING"/>
    <property type="match status" value="1"/>
</dbReference>
<evidence type="ECO:0000313" key="2">
    <source>
        <dbReference type="EMBL" id="MPQ43935.1"/>
    </source>
</evidence>
<dbReference type="PANTHER" id="PTHR23303:SF15">
    <property type="entry name" value="COLOSSIN-A"/>
    <property type="match status" value="1"/>
</dbReference>
<dbReference type="InterPro" id="IPR008979">
    <property type="entry name" value="Galactose-bd-like_sf"/>
</dbReference>
<gene>
    <name evidence="2" type="ORF">GBZ86_09205</name>
</gene>
<keyword evidence="1" id="KW-0732">Signal</keyword>
<dbReference type="InterPro" id="IPR051417">
    <property type="entry name" value="SDr/BOS_complex"/>
</dbReference>
<dbReference type="SUPFAM" id="SSF49478">
    <property type="entry name" value="Cna protein B-type domain"/>
    <property type="match status" value="1"/>
</dbReference>
<evidence type="ECO:0000313" key="3">
    <source>
        <dbReference type="Proteomes" id="UP000430345"/>
    </source>
</evidence>
<dbReference type="Gene3D" id="2.60.120.260">
    <property type="entry name" value="Galactose-binding domain-like"/>
    <property type="match status" value="10"/>
</dbReference>
<sequence>MQIRRDKYTLGKSETVEITNKISDIKADIKLDSNNNEVNIGSSISGTIVDTFNNPIQNAIVKLMNNRLEPLANVRTDINGKYVINIVPSSSIYTVLAIASGKILNQSPSFSLMTGESKLINFTLSNDPNALFGAISGFLTDNNNNIISGAIISLYKITNNSSDLSAITYSDNQGNFIFSELLPSNYKIVISTLSYHPSEEIITLESGKIYSTKKILLINETLSDGSISGIITDKLNIAIADADVILYKLENNNSQTPVAFTKTNSSGIYSFANVPFGSYMIKSNATQSLDLKTPISPMVSITSTLQLGTYNLSTGFLENGAMVDYSTGLVTYIGGKNNGAVVLPISVANGGLYTLAIQYICGDFNKPLKIEINDKDTGNEYLFPITPGTSINAIKTFDILVTLNSGNNIVKFYGNGIDAAPDLQSVTVILNQTQETSIFATEPSMNSNYNVAMGELSGNAKINEVTGFITGLGGTKDGSSTVTVNEVDAGIYYLSVRYLSTANNLKLKVDVNDDKKGNVYMPPTTKSTNVSDALIFTFPVILKDNTNTIKFHGDGKSLSPDLEEFLLQIPPITSNLANGVLENDAKIDTKTNFVEGIGGPTDGSSTVTANLSTAGQYNLIFQYLSLTNNTPLKVSINAINSTTIFTLPSTETMNISDAKTFTIPVTLKSGNNSIKFHGNGKSISATLGSFVLSFNTTKTSTLPKTPTVPQDSYSLTNAGLEGPSVLDNQSGLVNWIGGKGNGICTMKVMVDTTGDYVLRINYRGTNRPLKLEIPEVKTSTIYNINGPYIGTFSTLIPLDKGINTLKFSGVDESYAPDLGDFTINLNLSSTYPLSNGLLSENAKVLPSGAIGNLGGFSDESLIISYFAMNTGSYNLILTVDGYNGRSLLLDIDGKNTGTIYNIPSSNNKPPTTYTIPIFLDDGENSFTFHGDGTNPAPDIYTVDCKLVSAIPKDHIFRIASGTLADGAQINPDSNLVEGLGGMNNGSVTLTVVINETATYDLMLNYIEPYVDSPLKIDVNGTYLGTYTLPITDFAVESDPEIFTITIPFNKGENTIKFYGNGYDEVSILESFELIKSAPVVETIPKGTYYAKDGMLSSNAKVDSVSDFFVTGLGGSKDDSVTLKVNVEESDDYNLYIQYITRDDNNQTLTIDINNTPTGLPYKVIPTNGITIKDSKFFGIPITLKAGENTIKIHGDGKTMAPDIGQVTISKIPITLTYDIADGLLENLARLNNTTKFVENLGGDNNGSSTIKVNTQVAGTHYITFDYISTSNSNIKVDVNGVNTGASYKLSPTTGTLPSTAKNFTFKADLKSGKNTIKFYGDGKNLAPSLGPAIISSTKLIKTYNVSQGLLLDGASKYGNGDFVSLIGGQSNGSSTVNVNVTLAGVYDIVFKYISPIIERPVRIEVNDINDDEIYLPPLTEDWDVANAKTFTIPHYLNAGKNTIKFEGNGSSLAPIIGEFYLSLSNDKPMVYNISNGTLSGSAMVNKNTMLVENIGGEENGTASLKLNVKTAGWYNLIVQYVSVYDESNLLVDINKVPINQKFIFPLTLNWSLANIDTFIIKANLKIGDNTIKFYGDGKNPSPMLGTITLNLITNQANPLPPNVYDIAAGELKDGALIDSETGFVYNLGTPKGYIPVTTIPNGATLPTRITIDASVTVTVTTESEGIYSIILDYISPDSNPFTIDINDENIGYIFMSRESFNLEQMEFTAHLQKGTNTIKIHGTQNDPCPAFGKLYLQLLKSKMV</sequence>
<reference evidence="2 3" key="1">
    <citation type="submission" date="2019-10" db="EMBL/GenBank/DDBJ databases">
        <title>The Genome Sequence of Clostridium tarantellae Isolated from Fish Brain.</title>
        <authorList>
            <person name="Bano L."/>
            <person name="Kiel M."/>
            <person name="Sales G."/>
            <person name="Doxey A.C."/>
            <person name="Mansfield M.J."/>
            <person name="Schiavone M."/>
            <person name="Rossetto O."/>
            <person name="Pirazzini M."/>
            <person name="Dobrindt U."/>
            <person name="Montecucco C."/>
        </authorList>
    </citation>
    <scope>NUCLEOTIDE SEQUENCE [LARGE SCALE GENOMIC DNA]</scope>
    <source>
        <strain evidence="2 3">DSM 3997</strain>
    </source>
</reference>
<dbReference type="OrthoDB" id="3194789at2"/>
<organism evidence="2 3">
    <name type="scientific">Clostridium tarantellae</name>
    <dbReference type="NCBI Taxonomy" id="39493"/>
    <lineage>
        <taxon>Bacteria</taxon>
        <taxon>Bacillati</taxon>
        <taxon>Bacillota</taxon>
        <taxon>Clostridia</taxon>
        <taxon>Eubacteriales</taxon>
        <taxon>Clostridiaceae</taxon>
        <taxon>Clostridium</taxon>
    </lineage>
</organism>
<dbReference type="InterPro" id="IPR008969">
    <property type="entry name" value="CarboxyPept-like_regulatory"/>
</dbReference>
<accession>A0A6I1MKK7</accession>
<dbReference type="RefSeq" id="WP_152889958.1">
    <property type="nucleotide sequence ID" value="NZ_WHJC01000125.1"/>
</dbReference>
<proteinExistence type="predicted"/>
<dbReference type="Gene3D" id="2.60.40.1120">
    <property type="entry name" value="Carboxypeptidase-like, regulatory domain"/>
    <property type="match status" value="2"/>
</dbReference>